<feature type="region of interest" description="Disordered" evidence="2">
    <location>
        <begin position="202"/>
        <end position="227"/>
    </location>
</feature>
<dbReference type="AlphaFoldDB" id="K0TJ67"/>
<keyword evidence="5" id="KW-1185">Reference proteome</keyword>
<proteinExistence type="predicted"/>
<keyword evidence="1" id="KW-0862">Zinc</keyword>
<organism evidence="4 5">
    <name type="scientific">Thalassiosira oceanica</name>
    <name type="common">Marine diatom</name>
    <dbReference type="NCBI Taxonomy" id="159749"/>
    <lineage>
        <taxon>Eukaryota</taxon>
        <taxon>Sar</taxon>
        <taxon>Stramenopiles</taxon>
        <taxon>Ochrophyta</taxon>
        <taxon>Bacillariophyta</taxon>
        <taxon>Coscinodiscophyceae</taxon>
        <taxon>Thalassiosirophycidae</taxon>
        <taxon>Thalassiosirales</taxon>
        <taxon>Thalassiosiraceae</taxon>
        <taxon>Thalassiosira</taxon>
    </lineage>
</organism>
<dbReference type="PROSITE" id="PS50966">
    <property type="entry name" value="ZF_SWIM"/>
    <property type="match status" value="1"/>
</dbReference>
<accession>K0TJ67</accession>
<evidence type="ECO:0000313" key="5">
    <source>
        <dbReference type="Proteomes" id="UP000266841"/>
    </source>
</evidence>
<dbReference type="GO" id="GO:0008270">
    <property type="term" value="F:zinc ion binding"/>
    <property type="evidence" value="ECO:0007669"/>
    <property type="project" value="UniProtKB-KW"/>
</dbReference>
<evidence type="ECO:0000256" key="2">
    <source>
        <dbReference type="SAM" id="MobiDB-lite"/>
    </source>
</evidence>
<keyword evidence="1" id="KW-0863">Zinc-finger</keyword>
<feature type="compositionally biased region" description="Basic residues" evidence="2">
    <location>
        <begin position="208"/>
        <end position="219"/>
    </location>
</feature>
<reference evidence="4 5" key="1">
    <citation type="journal article" date="2012" name="Genome Biol.">
        <title>Genome and low-iron response of an oceanic diatom adapted to chronic iron limitation.</title>
        <authorList>
            <person name="Lommer M."/>
            <person name="Specht M."/>
            <person name="Roy A.S."/>
            <person name="Kraemer L."/>
            <person name="Andreson R."/>
            <person name="Gutowska M.A."/>
            <person name="Wolf J."/>
            <person name="Bergner S.V."/>
            <person name="Schilhabel M.B."/>
            <person name="Klostermeier U.C."/>
            <person name="Beiko R.G."/>
            <person name="Rosenstiel P."/>
            <person name="Hippler M."/>
            <person name="Laroche J."/>
        </authorList>
    </citation>
    <scope>NUCLEOTIDE SEQUENCE [LARGE SCALE GENOMIC DNA]</scope>
    <source>
        <strain evidence="4 5">CCMP1005</strain>
    </source>
</reference>
<evidence type="ECO:0000313" key="4">
    <source>
        <dbReference type="EMBL" id="EJK70622.1"/>
    </source>
</evidence>
<evidence type="ECO:0000259" key="3">
    <source>
        <dbReference type="PROSITE" id="PS50966"/>
    </source>
</evidence>
<dbReference type="InterPro" id="IPR007527">
    <property type="entry name" value="Znf_SWIM"/>
</dbReference>
<feature type="domain" description="SWIM-type" evidence="3">
    <location>
        <begin position="456"/>
        <end position="501"/>
    </location>
</feature>
<keyword evidence="1" id="KW-0479">Metal-binding</keyword>
<dbReference type="Proteomes" id="UP000266841">
    <property type="component" value="Unassembled WGS sequence"/>
</dbReference>
<dbReference type="OrthoDB" id="57258at2759"/>
<feature type="region of interest" description="Disordered" evidence="2">
    <location>
        <begin position="343"/>
        <end position="392"/>
    </location>
</feature>
<gene>
    <name evidence="4" type="ORF">THAOC_08003</name>
</gene>
<protein>
    <recommendedName>
        <fullName evidence="3">SWIM-type domain-containing protein</fullName>
    </recommendedName>
</protein>
<feature type="compositionally biased region" description="Basic residues" evidence="2">
    <location>
        <begin position="362"/>
        <end position="391"/>
    </location>
</feature>
<evidence type="ECO:0000256" key="1">
    <source>
        <dbReference type="PROSITE-ProRule" id="PRU00325"/>
    </source>
</evidence>
<comment type="caution">
    <text evidence="4">The sequence shown here is derived from an EMBL/GenBank/DDBJ whole genome shotgun (WGS) entry which is preliminary data.</text>
</comment>
<dbReference type="EMBL" id="AGNL01008291">
    <property type="protein sequence ID" value="EJK70622.1"/>
    <property type="molecule type" value="Genomic_DNA"/>
</dbReference>
<name>K0TJ67_THAOC</name>
<sequence>MVADPTVCCTSAQKGDLAQFANRIRNYVAREKKKGVQFNDEFTGQEDKPSVKRNNFSSDFLYAVALVKDGMDVVEVPLHSVLGTPGQAYQVFLPSMATQFTSLRHVLLYGSDVQISGPMAFMEHGRTADDVVQLTSNPTACVRELATLEPLSCANLKTHIRDCFFENSFESRPGETLKEYLRRHCKRDEASAAVNRFGDQNLSVSQKKNSRKGRSRRGGNKGEKEAELETIKWGESPANSTAWLNLACAQLQGERISKERLLGATVGTSFAILHAYDSSDINKKARRIIKKIVPGWWYLQDEMGLIDIEQLQDGEDEGPVQEWGLWFIEPGQEHIDEAKSALQSSGVSGKGVAKPVKAKPNTAKHARKGSGLRGANKGRKKNTKKSAKIGPKKTDVEIEMEDFMDGFELIDLDAEEEEIERVAMYADTTNNDESNLQFDFVSMMRMRVLRELGVGVTITVKPKEDEGVGGVKCCADVSCDCEKYIRWKLCRHVVYFEYLHNGRLPEASSTDANENWVENREKILKFIKSTHIDICQYVPKEDVFGLKSEEIDLKPGAVVQI</sequence>